<comment type="caution">
    <text evidence="3">The sequence shown here is derived from an EMBL/GenBank/DDBJ whole genome shotgun (WGS) entry which is preliminary data.</text>
</comment>
<feature type="domain" description="Rad50/SbcC-type AAA" evidence="2">
    <location>
        <begin position="8"/>
        <end position="96"/>
    </location>
</feature>
<feature type="coiled-coil region" evidence="1">
    <location>
        <begin position="672"/>
        <end position="741"/>
    </location>
</feature>
<evidence type="ECO:0000313" key="4">
    <source>
        <dbReference type="Proteomes" id="UP001642900"/>
    </source>
</evidence>
<evidence type="ECO:0000313" key="3">
    <source>
        <dbReference type="EMBL" id="NGO54920.1"/>
    </source>
</evidence>
<dbReference type="PANTHER" id="PTHR32114">
    <property type="entry name" value="ABC TRANSPORTER ABCH.3"/>
    <property type="match status" value="1"/>
</dbReference>
<keyword evidence="1" id="KW-0175">Coiled coil</keyword>
<dbReference type="GO" id="GO:0016887">
    <property type="term" value="F:ATP hydrolysis activity"/>
    <property type="evidence" value="ECO:0007669"/>
    <property type="project" value="InterPro"/>
</dbReference>
<organism evidence="3 4">
    <name type="scientific">Allomesorhizobium camelthorni</name>
    <dbReference type="NCBI Taxonomy" id="475069"/>
    <lineage>
        <taxon>Bacteria</taxon>
        <taxon>Pseudomonadati</taxon>
        <taxon>Pseudomonadota</taxon>
        <taxon>Alphaproteobacteria</taxon>
        <taxon>Hyphomicrobiales</taxon>
        <taxon>Phyllobacteriaceae</taxon>
        <taxon>Allomesorhizobium</taxon>
    </lineage>
</organism>
<dbReference type="Proteomes" id="UP001642900">
    <property type="component" value="Unassembled WGS sequence"/>
</dbReference>
<dbReference type="GO" id="GO:0006302">
    <property type="term" value="P:double-strand break repair"/>
    <property type="evidence" value="ECO:0007669"/>
    <property type="project" value="InterPro"/>
</dbReference>
<proteinExistence type="predicted"/>
<dbReference type="RefSeq" id="WP_165033250.1">
    <property type="nucleotide sequence ID" value="NZ_JAAKZF010000071.1"/>
</dbReference>
<dbReference type="InterPro" id="IPR027417">
    <property type="entry name" value="P-loop_NTPase"/>
</dbReference>
<accession>A0A6G4WLD1</accession>
<dbReference type="EMBL" id="JAAKZF010000071">
    <property type="protein sequence ID" value="NGO54920.1"/>
    <property type="molecule type" value="Genomic_DNA"/>
</dbReference>
<dbReference type="PANTHER" id="PTHR32114:SF2">
    <property type="entry name" value="ABC TRANSPORTER ABCH.3"/>
    <property type="match status" value="1"/>
</dbReference>
<dbReference type="Gene3D" id="3.40.50.300">
    <property type="entry name" value="P-loop containing nucleotide triphosphate hydrolases"/>
    <property type="match status" value="2"/>
</dbReference>
<dbReference type="Pfam" id="PF13476">
    <property type="entry name" value="AAA_23"/>
    <property type="match status" value="1"/>
</dbReference>
<protein>
    <submittedName>
        <fullName evidence="3">AAA family ATPase</fullName>
    </submittedName>
</protein>
<dbReference type="SUPFAM" id="SSF52540">
    <property type="entry name" value="P-loop containing nucleoside triphosphate hydrolases"/>
    <property type="match status" value="1"/>
</dbReference>
<evidence type="ECO:0000256" key="1">
    <source>
        <dbReference type="SAM" id="Coils"/>
    </source>
</evidence>
<gene>
    <name evidence="3" type="ORF">G6N73_28140</name>
</gene>
<dbReference type="AlphaFoldDB" id="A0A6G4WLD1"/>
<dbReference type="InterPro" id="IPR038729">
    <property type="entry name" value="Rad50/SbcC_AAA"/>
</dbReference>
<keyword evidence="4" id="KW-1185">Reference proteome</keyword>
<evidence type="ECO:0000259" key="2">
    <source>
        <dbReference type="Pfam" id="PF13476"/>
    </source>
</evidence>
<name>A0A6G4WLD1_9HYPH</name>
<reference evidence="3 4" key="1">
    <citation type="submission" date="2020-02" db="EMBL/GenBank/DDBJ databases">
        <title>Genome sequence of strain CCNWXJ40-4.</title>
        <authorList>
            <person name="Gao J."/>
            <person name="Sun J."/>
        </authorList>
    </citation>
    <scope>NUCLEOTIDE SEQUENCE [LARGE SCALE GENOMIC DNA]</scope>
    <source>
        <strain evidence="3 4">CCNWXJ 40-4</strain>
    </source>
</reference>
<sequence>MSNIFLSRIAIHDFRTFGDFEIELPAAPGLVLLTGTNGLGKSSFFDAIEWGLTKKIRRFEPYLRKGRKNLVEKDYLTRRGAEPGSHRVSLTFSGSDPIERSAAGGTAMADIIAQLARPDRRAINDLGTYLALTHFLGQAAQQRFTSRDPQDQWQALKGPSGIDRLERIRAGLRGRPTVTAFTRRIEKEQGAVAMLDRRIADWQGWMTRLERLRSAARATGILSADEVAGRIDRLEADLQQLVAGQPLAVTGEGVGQRLAALGDRIGDALITSGERKSALEALSTLPAQFAVSQAEARLDHPSLVRLRSEVGDAQARLDRAVPHVGAANDPVSAQNTAIATIDQNIAMLEAASTDLARRAQLAELLAADAKDRAALGDTIAAHRTTIENADATINQHGEAVAEVARLRSLAASARALNDSMADCLDLEAEAGAAGAALAQGRGAAERATSALIPLERQFADLDIRIAAAERERAEADRHASAISAALSQLASHLHEDDTDCPVCQTHFEPGMLKALAEAAASGSDSRLAQADEALETLRTLRLPLSAEINRLRADVGAVEGLEKAAAVAADAVTDARAAIAQTLGVTPVSDLASLAAARVRDADAALATAEAALEPLAASAAAATEQRSLAAANLDDLIARDSQLGTRLSQFQAEDAACADRIAARNVSNATIADLEARLTSERRQAESARARLATLTEAASAAVAAVQREQIALDAARRDLAAAEVTRAGAEQSARRMQERWTQSGLSDILPSQAEYERGLAVIDAVLAGLRSLADRQLVLARYNEDALLQSEIDEIIASMRANGEEDGVNDPAKYLAALKARLEAARAAVKLTTNSRSAVKRYSEDLQAQADDFSARVLDPLNSVIDDFNEAMLSTPGESIQFKADTRVDATTFGMALRYREKVENAIETKKDLPPQVVLSEGQLAANGFSILCAASTAYPWSRWRALLLDDPLQHNDIIHTAAFVDVMRNMVELNGYQLIMSSHDRGESDFIARKFDAAGLPCSTVLLTSPSDKGVVWVPPEQNQAAARILQRDASLPSANSA</sequence>